<evidence type="ECO:0000313" key="1">
    <source>
        <dbReference type="EMBL" id="KAH7666593.1"/>
    </source>
</evidence>
<organism evidence="1 2">
    <name type="scientific">Dioscorea alata</name>
    <name type="common">Purple yam</name>
    <dbReference type="NCBI Taxonomy" id="55571"/>
    <lineage>
        <taxon>Eukaryota</taxon>
        <taxon>Viridiplantae</taxon>
        <taxon>Streptophyta</taxon>
        <taxon>Embryophyta</taxon>
        <taxon>Tracheophyta</taxon>
        <taxon>Spermatophyta</taxon>
        <taxon>Magnoliopsida</taxon>
        <taxon>Liliopsida</taxon>
        <taxon>Dioscoreales</taxon>
        <taxon>Dioscoreaceae</taxon>
        <taxon>Dioscorea</taxon>
    </lineage>
</organism>
<dbReference type="EMBL" id="CM037022">
    <property type="protein sequence ID" value="KAH7666593.1"/>
    <property type="molecule type" value="Genomic_DNA"/>
</dbReference>
<protein>
    <submittedName>
        <fullName evidence="1">Uncharacterized protein</fullName>
    </submittedName>
</protein>
<gene>
    <name evidence="1" type="ORF">IHE45_12G005900</name>
</gene>
<name>A0ACB7V050_DIOAL</name>
<dbReference type="Proteomes" id="UP000827976">
    <property type="component" value="Chromosome 12"/>
</dbReference>
<keyword evidence="2" id="KW-1185">Reference proteome</keyword>
<comment type="caution">
    <text evidence="1">The sequence shown here is derived from an EMBL/GenBank/DDBJ whole genome shotgun (WGS) entry which is preliminary data.</text>
</comment>
<evidence type="ECO:0000313" key="2">
    <source>
        <dbReference type="Proteomes" id="UP000827976"/>
    </source>
</evidence>
<proteinExistence type="predicted"/>
<accession>A0ACB7V050</accession>
<reference evidence="2" key="1">
    <citation type="journal article" date="2022" name="Nat. Commun.">
        <title>Chromosome evolution and the genetic basis of agronomically important traits in greater yam.</title>
        <authorList>
            <person name="Bredeson J.V."/>
            <person name="Lyons J.B."/>
            <person name="Oniyinde I.O."/>
            <person name="Okereke N.R."/>
            <person name="Kolade O."/>
            <person name="Nnabue I."/>
            <person name="Nwadili C.O."/>
            <person name="Hribova E."/>
            <person name="Parker M."/>
            <person name="Nwogha J."/>
            <person name="Shu S."/>
            <person name="Carlson J."/>
            <person name="Kariba R."/>
            <person name="Muthemba S."/>
            <person name="Knop K."/>
            <person name="Barton G.J."/>
            <person name="Sherwood A.V."/>
            <person name="Lopez-Montes A."/>
            <person name="Asiedu R."/>
            <person name="Jamnadass R."/>
            <person name="Muchugi A."/>
            <person name="Goodstein D."/>
            <person name="Egesi C.N."/>
            <person name="Featherston J."/>
            <person name="Asfaw A."/>
            <person name="Simpson G.G."/>
            <person name="Dolezel J."/>
            <person name="Hendre P.S."/>
            <person name="Van Deynze A."/>
            <person name="Kumar P.L."/>
            <person name="Obidiegwu J.E."/>
            <person name="Bhattacharjee R."/>
            <person name="Rokhsar D.S."/>
        </authorList>
    </citation>
    <scope>NUCLEOTIDE SEQUENCE [LARGE SCALE GENOMIC DNA]</scope>
    <source>
        <strain evidence="2">cv. TDa95/00328</strain>
    </source>
</reference>
<sequence>MAVSMFRWFEVNIFYAVRSVPSNMRWPEVGLDSLRWPEFDFSVFLDDLLWTVMVVFETLTLVTAVCFFYVFCGCSI</sequence>